<dbReference type="InterPro" id="IPR001452">
    <property type="entry name" value="SH3_domain"/>
</dbReference>
<name>A0A8S0WTI1_CYCAE</name>
<evidence type="ECO:0000313" key="6">
    <source>
        <dbReference type="EMBL" id="CAA7270927.1"/>
    </source>
</evidence>
<evidence type="ECO:0000256" key="1">
    <source>
        <dbReference type="ARBA" id="ARBA00022443"/>
    </source>
</evidence>
<gene>
    <name evidence="6" type="ORF">AAE3_LOCUS13185</name>
</gene>
<feature type="compositionally biased region" description="Acidic residues" evidence="3">
    <location>
        <begin position="163"/>
        <end position="173"/>
    </location>
</feature>
<protein>
    <recommendedName>
        <fullName evidence="5">SH3 domain-containing protein</fullName>
    </recommendedName>
</protein>
<feature type="compositionally biased region" description="Polar residues" evidence="3">
    <location>
        <begin position="312"/>
        <end position="331"/>
    </location>
</feature>
<feature type="compositionally biased region" description="Polar residues" evidence="3">
    <location>
        <begin position="372"/>
        <end position="390"/>
    </location>
</feature>
<evidence type="ECO:0000313" key="7">
    <source>
        <dbReference type="Proteomes" id="UP000467700"/>
    </source>
</evidence>
<reference evidence="6 7" key="1">
    <citation type="submission" date="2020-01" db="EMBL/GenBank/DDBJ databases">
        <authorList>
            <person name="Gupta K D."/>
        </authorList>
    </citation>
    <scope>NUCLEOTIDE SEQUENCE [LARGE SCALE GENOMIC DNA]</scope>
</reference>
<feature type="domain" description="SH3" evidence="5">
    <location>
        <begin position="392"/>
        <end position="455"/>
    </location>
</feature>
<feature type="compositionally biased region" description="Polar residues" evidence="3">
    <location>
        <begin position="97"/>
        <end position="106"/>
    </location>
</feature>
<dbReference type="OrthoDB" id="5340910at2759"/>
<dbReference type="PROSITE" id="PS50002">
    <property type="entry name" value="SH3"/>
    <property type="match status" value="1"/>
</dbReference>
<dbReference type="InterPro" id="IPR035521">
    <property type="entry name" value="Fus1_SH3"/>
</dbReference>
<proteinExistence type="predicted"/>
<feature type="region of interest" description="Disordered" evidence="3">
    <location>
        <begin position="351"/>
        <end position="393"/>
    </location>
</feature>
<evidence type="ECO:0000256" key="2">
    <source>
        <dbReference type="PROSITE-ProRule" id="PRU00192"/>
    </source>
</evidence>
<dbReference type="AlphaFoldDB" id="A0A8S0WTI1"/>
<dbReference type="CDD" id="cd11854">
    <property type="entry name" value="SH3_Fus1p"/>
    <property type="match status" value="1"/>
</dbReference>
<comment type="caution">
    <text evidence="6">The sequence shown here is derived from an EMBL/GenBank/DDBJ whole genome shotgun (WGS) entry which is preliminary data.</text>
</comment>
<feature type="region of interest" description="Disordered" evidence="3">
    <location>
        <begin position="92"/>
        <end position="179"/>
    </location>
</feature>
<keyword evidence="7" id="KW-1185">Reference proteome</keyword>
<dbReference type="SMART" id="SM00326">
    <property type="entry name" value="SH3"/>
    <property type="match status" value="1"/>
</dbReference>
<dbReference type="SUPFAM" id="SSF50044">
    <property type="entry name" value="SH3-domain"/>
    <property type="match status" value="1"/>
</dbReference>
<feature type="transmembrane region" description="Helical" evidence="4">
    <location>
        <begin position="64"/>
        <end position="86"/>
    </location>
</feature>
<keyword evidence="4" id="KW-0812">Transmembrane</keyword>
<evidence type="ECO:0000259" key="5">
    <source>
        <dbReference type="PROSITE" id="PS50002"/>
    </source>
</evidence>
<keyword evidence="4" id="KW-1133">Transmembrane helix</keyword>
<keyword evidence="1 2" id="KW-0728">SH3 domain</keyword>
<dbReference type="Proteomes" id="UP000467700">
    <property type="component" value="Unassembled WGS sequence"/>
</dbReference>
<dbReference type="Pfam" id="PF14604">
    <property type="entry name" value="SH3_9"/>
    <property type="match status" value="1"/>
</dbReference>
<evidence type="ECO:0000256" key="4">
    <source>
        <dbReference type="SAM" id="Phobius"/>
    </source>
</evidence>
<feature type="compositionally biased region" description="Basic and acidic residues" evidence="3">
    <location>
        <begin position="110"/>
        <end position="129"/>
    </location>
</feature>
<organism evidence="6 7">
    <name type="scientific">Cyclocybe aegerita</name>
    <name type="common">Black poplar mushroom</name>
    <name type="synonym">Agrocybe aegerita</name>
    <dbReference type="NCBI Taxonomy" id="1973307"/>
    <lineage>
        <taxon>Eukaryota</taxon>
        <taxon>Fungi</taxon>
        <taxon>Dikarya</taxon>
        <taxon>Basidiomycota</taxon>
        <taxon>Agaricomycotina</taxon>
        <taxon>Agaricomycetes</taxon>
        <taxon>Agaricomycetidae</taxon>
        <taxon>Agaricales</taxon>
        <taxon>Agaricineae</taxon>
        <taxon>Bolbitiaceae</taxon>
        <taxon>Cyclocybe</taxon>
    </lineage>
</organism>
<evidence type="ECO:0000256" key="3">
    <source>
        <dbReference type="SAM" id="MobiDB-lite"/>
    </source>
</evidence>
<dbReference type="InterPro" id="IPR036028">
    <property type="entry name" value="SH3-like_dom_sf"/>
</dbReference>
<feature type="compositionally biased region" description="Polar residues" evidence="3">
    <location>
        <begin position="244"/>
        <end position="253"/>
    </location>
</feature>
<dbReference type="EMBL" id="CACVBS010000101">
    <property type="protein sequence ID" value="CAA7270927.1"/>
    <property type="molecule type" value="Genomic_DNA"/>
</dbReference>
<keyword evidence="4" id="KW-0472">Membrane</keyword>
<accession>A0A8S0WTI1</accession>
<feature type="compositionally biased region" description="Polar residues" evidence="3">
    <location>
        <begin position="130"/>
        <end position="143"/>
    </location>
</feature>
<sequence>MIDQRTTLHRMVRVKQARAPGPAPLTLDFRTVTAMQIQTETIVLQPSSASAKADASFMIPKTTLVLAIIIACLSLALILLIVIVLYRRHHQRKNKQTTESRSNAFDSDSFVEKRRSLDKERFGSDEKRSLQSPNTPSTASSRTPIVGWRTPNSATPLRVTNDEGSESEYEEDKDPSRRYTADTIEGAYSSQPIRLTEFAAKEKAKRKADKKASDFSSAPQPSVAGLKLKTKFKSKSRPSWLKPVTTTGQNQTQRTEDTGRSPPPAYAVAAATSQGYQSPHLVPIPPLLPPQKSRYNMEVPPPTPPASRKSHASSGTAVTSEQAPESGQFLTVKNDEPAPVLSPARSESFAPKDLVAPPAPVHSPPWSAKLSPPNSALSDSSLGTPTTPNGTRAPRLMNVVAPFVPTLPDELRVKVGDTVRVLQTYRDGWCFVQFVGKADAPKGVVPIVCLRDRQRFVVHKGKGGVGGMGSLGGSKGSISSLNMGWR</sequence>
<feature type="region of interest" description="Disordered" evidence="3">
    <location>
        <begin position="208"/>
        <end position="331"/>
    </location>
</feature>
<dbReference type="Gene3D" id="2.30.30.40">
    <property type="entry name" value="SH3 Domains"/>
    <property type="match status" value="1"/>
</dbReference>